<evidence type="ECO:0000259" key="4">
    <source>
        <dbReference type="Pfam" id="PF10145"/>
    </source>
</evidence>
<feature type="coiled-coil region" evidence="2">
    <location>
        <begin position="52"/>
        <end position="79"/>
    </location>
</feature>
<keyword evidence="3" id="KW-1133">Transmembrane helix</keyword>
<organism evidence="5 6">
    <name type="scientific">Enterococcus mundtii</name>
    <dbReference type="NCBI Taxonomy" id="53346"/>
    <lineage>
        <taxon>Bacteria</taxon>
        <taxon>Bacillati</taxon>
        <taxon>Bacillota</taxon>
        <taxon>Bacilli</taxon>
        <taxon>Lactobacillales</taxon>
        <taxon>Enterococcaceae</taxon>
        <taxon>Enterococcus</taxon>
    </lineage>
</organism>
<dbReference type="RefSeq" id="WP_071867989.1">
    <property type="nucleotide sequence ID" value="NZ_BJWA01000038.1"/>
</dbReference>
<dbReference type="PANTHER" id="PTHR37813:SF1">
    <property type="entry name" value="FELS-2 PROPHAGE PROTEIN"/>
    <property type="match status" value="1"/>
</dbReference>
<dbReference type="GeneID" id="60999669"/>
<accession>A0ABQ0VGK4</accession>
<feature type="domain" description="Phage tail tape measure protein" evidence="4">
    <location>
        <begin position="211"/>
        <end position="403"/>
    </location>
</feature>
<proteinExistence type="predicted"/>
<name>A0ABQ0VGK4_ENTMU</name>
<dbReference type="InterPro" id="IPR010090">
    <property type="entry name" value="Phage_tape_meas"/>
</dbReference>
<keyword evidence="2" id="KW-0175">Coiled coil</keyword>
<evidence type="ECO:0000256" key="2">
    <source>
        <dbReference type="SAM" id="Coils"/>
    </source>
</evidence>
<feature type="transmembrane region" description="Helical" evidence="3">
    <location>
        <begin position="542"/>
        <end position="568"/>
    </location>
</feature>
<keyword evidence="6" id="KW-1185">Reference proteome</keyword>
<reference evidence="5 6" key="1">
    <citation type="submission" date="2019-07" db="EMBL/GenBank/DDBJ databases">
        <title>Whole genome shotgun sequence of Enterococcus mundtii NBRC 100490.</title>
        <authorList>
            <person name="Hosoyama A."/>
            <person name="Uohara A."/>
            <person name="Ohji S."/>
            <person name="Ichikawa N."/>
        </authorList>
    </citation>
    <scope>NUCLEOTIDE SEQUENCE [LARGE SCALE GENOMIC DNA]</scope>
    <source>
        <strain evidence="5 6">NBRC 100490</strain>
    </source>
</reference>
<dbReference type="EMBL" id="BJWA01000038">
    <property type="protein sequence ID" value="GEL81809.1"/>
    <property type="molecule type" value="Genomic_DNA"/>
</dbReference>
<feature type="transmembrane region" description="Helical" evidence="3">
    <location>
        <begin position="497"/>
        <end position="522"/>
    </location>
</feature>
<evidence type="ECO:0000256" key="3">
    <source>
        <dbReference type="SAM" id="Phobius"/>
    </source>
</evidence>
<sequence length="794" mass="85283">MSGKESDVVLNFKTSGEVQYAKTIKEINQQMNLAATEYKNQISAMDKDATETEKLTAAKRKLEKQVELASIRTKQLREEYQQSVKETGKYSTESEKLYKRLLESQTGENKLKDALESTNEALEKQGNISVETANKLKKIEETGDKISGVGKKLSAGVTAPLVGIAAAGTKTANELSTSQTQIQAAFNLTESEAERLNEAVKQYFATGMVDSIDEAKESVIQLINQMPALKNESAESITSIVTSAKSLEDLFGSDMEETIKGANALMTVYGMTGQEAMDMITVATQNGLDKSHELGDNLAEYAIQFEQNGYSAQEMFEVLQSGLESGAYNLDKVNDLAKEFGIRISDGSIQSAVEELGGEWQELYNTMKDGGASNEEIFDALAKKISQVGDDTEKATLVSTIFGSLGEDNATKVIEAMAGLSKETEGVKGSYDNVTGASKKLSDQMQESVSYQSAMNELMLAGAEVGEVFAPYIQMAADAVKSFAQWFQSLDQNTQDWIVTIGLIAAAVGPALVVLGTLAGSVSNLSKGVQGVMKVWGKLGELLGLSGGWVTVAVVAIGALIAGLVWAYNNVQWFHDGVNAFFQGVSDVAVEIFNYMSGYINGIFEGILNIFNGFYNAGKRIFNGFVDFITGVFTGDWSRAWQGIVDIFGGIFDGLVAYAKAPLNAVITLINGVISGLNGIKIPKWVPGVGGKSFSISKIPYLAQGGHLINGQAIVGEAGPELLTAKNGKTTVTPLSDQEKRKGISGNIRGGGSIEQHIHIGKVDANNPSELDRMNRKFARANRQAIYDLGGVPE</sequence>
<keyword evidence="1" id="KW-1188">Viral release from host cell</keyword>
<dbReference type="Pfam" id="PF10145">
    <property type="entry name" value="PhageMin_Tail"/>
    <property type="match status" value="1"/>
</dbReference>
<protein>
    <submittedName>
        <fullName evidence="5">Phage tail tape measure protein</fullName>
    </submittedName>
</protein>
<dbReference type="PANTHER" id="PTHR37813">
    <property type="entry name" value="FELS-2 PROPHAGE PROTEIN"/>
    <property type="match status" value="1"/>
</dbReference>
<keyword evidence="3" id="KW-0812">Transmembrane</keyword>
<keyword evidence="3" id="KW-0472">Membrane</keyword>
<evidence type="ECO:0000256" key="1">
    <source>
        <dbReference type="ARBA" id="ARBA00022612"/>
    </source>
</evidence>
<evidence type="ECO:0000313" key="5">
    <source>
        <dbReference type="EMBL" id="GEL81809.1"/>
    </source>
</evidence>
<dbReference type="Proteomes" id="UP000321175">
    <property type="component" value="Unassembled WGS sequence"/>
</dbReference>
<dbReference type="NCBIfam" id="TIGR01760">
    <property type="entry name" value="tape_meas_TP901"/>
    <property type="match status" value="1"/>
</dbReference>
<comment type="caution">
    <text evidence="5">The sequence shown here is derived from an EMBL/GenBank/DDBJ whole genome shotgun (WGS) entry which is preliminary data.</text>
</comment>
<gene>
    <name evidence="5" type="ORF">EMU01_29530</name>
</gene>
<evidence type="ECO:0000313" key="6">
    <source>
        <dbReference type="Proteomes" id="UP000321175"/>
    </source>
</evidence>